<dbReference type="Pfam" id="PF13180">
    <property type="entry name" value="PDZ_2"/>
    <property type="match status" value="1"/>
</dbReference>
<dbReference type="EMBL" id="JACRKR010000063">
    <property type="protein sequence ID" value="MBI5078635.1"/>
    <property type="molecule type" value="Genomic_DNA"/>
</dbReference>
<organism evidence="6 7">
    <name type="scientific">Candidatus Saganbacteria bacterium</name>
    <dbReference type="NCBI Taxonomy" id="2575572"/>
    <lineage>
        <taxon>Bacteria</taxon>
        <taxon>Bacillati</taxon>
        <taxon>Saganbacteria</taxon>
    </lineage>
</organism>
<evidence type="ECO:0000256" key="3">
    <source>
        <dbReference type="ARBA" id="ARBA00022801"/>
    </source>
</evidence>
<name>A0A9D6YXK2_UNCSA</name>
<dbReference type="Proteomes" id="UP000808761">
    <property type="component" value="Unassembled WGS sequence"/>
</dbReference>
<dbReference type="SUPFAM" id="SSF50156">
    <property type="entry name" value="PDZ domain-like"/>
    <property type="match status" value="1"/>
</dbReference>
<gene>
    <name evidence="6" type="ORF">HZB08_01250</name>
</gene>
<dbReference type="PANTHER" id="PTHR22939">
    <property type="entry name" value="SERINE PROTEASE FAMILY S1C HTRA-RELATED"/>
    <property type="match status" value="1"/>
</dbReference>
<evidence type="ECO:0000313" key="6">
    <source>
        <dbReference type="EMBL" id="MBI5078635.1"/>
    </source>
</evidence>
<dbReference type="SMART" id="SM00228">
    <property type="entry name" value="PDZ"/>
    <property type="match status" value="1"/>
</dbReference>
<feature type="domain" description="PDZ" evidence="5">
    <location>
        <begin position="254"/>
        <end position="343"/>
    </location>
</feature>
<evidence type="ECO:0000256" key="4">
    <source>
        <dbReference type="SAM" id="SignalP"/>
    </source>
</evidence>
<dbReference type="GO" id="GO:0006508">
    <property type="term" value="P:proteolysis"/>
    <property type="evidence" value="ECO:0007669"/>
    <property type="project" value="UniProtKB-KW"/>
</dbReference>
<feature type="signal peptide" evidence="4">
    <location>
        <begin position="1"/>
        <end position="26"/>
    </location>
</feature>
<keyword evidence="2" id="KW-0645">Protease</keyword>
<evidence type="ECO:0000259" key="5">
    <source>
        <dbReference type="PROSITE" id="PS50106"/>
    </source>
</evidence>
<dbReference type="InterPro" id="IPR001940">
    <property type="entry name" value="Peptidase_S1C"/>
</dbReference>
<dbReference type="InterPro" id="IPR009003">
    <property type="entry name" value="Peptidase_S1_PA"/>
</dbReference>
<evidence type="ECO:0000313" key="7">
    <source>
        <dbReference type="Proteomes" id="UP000808761"/>
    </source>
</evidence>
<feature type="chain" id="PRO_5038868190" evidence="4">
    <location>
        <begin position="27"/>
        <end position="369"/>
    </location>
</feature>
<evidence type="ECO:0000256" key="2">
    <source>
        <dbReference type="ARBA" id="ARBA00022670"/>
    </source>
</evidence>
<dbReference type="GO" id="GO:0004252">
    <property type="term" value="F:serine-type endopeptidase activity"/>
    <property type="evidence" value="ECO:0007669"/>
    <property type="project" value="InterPro"/>
</dbReference>
<dbReference type="InterPro" id="IPR001478">
    <property type="entry name" value="PDZ"/>
</dbReference>
<dbReference type="PRINTS" id="PR00834">
    <property type="entry name" value="PROTEASES2C"/>
</dbReference>
<sequence length="369" mass="39247">MKIKKNILIAASVCLFAGLAVSQSLAFGPVPSISNPAVFGTETIADIAENEGDAVVNIDVVKKIKVGSPFGNFERDFGSFGFEFMPEFKNFFQERVVPQKGAGSGFIVDAKGYVLTNEHVVKGADEIKVALRNGQKFTGKVVGQDTDLDVAIVKIDAGGHALPVLPLGDSSKIRPGEWVIAIGNPYGFANTVTTGIISATGRTLEDLGKKNLIQIDAAINPGNSGGPLLNLKGEVIGINVAIVAGAQGIGFAIPVNAAKEIMGDLLKKGKVVRAWLGVYMRDVDEKIASYLDLPVAEGIILTEVAKESPAEKMGLKKYDVIREVNGVKVSKSAEVQETVQKLKPGDSVTLKVYREGKMETLRGKLEEKP</sequence>
<dbReference type="SUPFAM" id="SSF50494">
    <property type="entry name" value="Trypsin-like serine proteases"/>
    <property type="match status" value="1"/>
</dbReference>
<evidence type="ECO:0000256" key="1">
    <source>
        <dbReference type="ARBA" id="ARBA00010541"/>
    </source>
</evidence>
<dbReference type="PROSITE" id="PS50106">
    <property type="entry name" value="PDZ"/>
    <property type="match status" value="1"/>
</dbReference>
<dbReference type="Gene3D" id="2.30.42.10">
    <property type="match status" value="1"/>
</dbReference>
<dbReference type="InterPro" id="IPR036034">
    <property type="entry name" value="PDZ_sf"/>
</dbReference>
<keyword evidence="4" id="KW-0732">Signal</keyword>
<accession>A0A9D6YXK2</accession>
<dbReference type="Pfam" id="PF13365">
    <property type="entry name" value="Trypsin_2"/>
    <property type="match status" value="1"/>
</dbReference>
<dbReference type="PANTHER" id="PTHR22939:SF129">
    <property type="entry name" value="SERINE PROTEASE HTRA2, MITOCHONDRIAL"/>
    <property type="match status" value="1"/>
</dbReference>
<keyword evidence="3" id="KW-0378">Hydrolase</keyword>
<proteinExistence type="inferred from homology"/>
<dbReference type="AlphaFoldDB" id="A0A9D6YXK2"/>
<comment type="similarity">
    <text evidence="1">Belongs to the peptidase S1C family.</text>
</comment>
<comment type="caution">
    <text evidence="6">The sequence shown here is derived from an EMBL/GenBank/DDBJ whole genome shotgun (WGS) entry which is preliminary data.</text>
</comment>
<dbReference type="Gene3D" id="2.40.10.120">
    <property type="match status" value="1"/>
</dbReference>
<protein>
    <submittedName>
        <fullName evidence="6">Trypsin-like peptidase domain-containing protein</fullName>
    </submittedName>
</protein>
<reference evidence="6" key="1">
    <citation type="submission" date="2020-07" db="EMBL/GenBank/DDBJ databases">
        <title>Huge and variable diversity of episymbiotic CPR bacteria and DPANN archaea in groundwater ecosystems.</title>
        <authorList>
            <person name="He C.Y."/>
            <person name="Keren R."/>
            <person name="Whittaker M."/>
            <person name="Farag I.F."/>
            <person name="Doudna J."/>
            <person name="Cate J.H.D."/>
            <person name="Banfield J.F."/>
        </authorList>
    </citation>
    <scope>NUCLEOTIDE SEQUENCE</scope>
    <source>
        <strain evidence="6">NC_groundwater_1860_Pr3_B-0.1um_51_7</strain>
    </source>
</reference>